<dbReference type="EMBL" id="RWGY01000009">
    <property type="protein sequence ID" value="TVU36713.1"/>
    <property type="molecule type" value="Genomic_DNA"/>
</dbReference>
<evidence type="ECO:0000313" key="3">
    <source>
        <dbReference type="Proteomes" id="UP000324897"/>
    </source>
</evidence>
<comment type="caution">
    <text evidence="2">The sequence shown here is derived from an EMBL/GenBank/DDBJ whole genome shotgun (WGS) entry which is preliminary data.</text>
</comment>
<dbReference type="Gramene" id="TVU36713">
    <property type="protein sequence ID" value="TVU36713"/>
    <property type="gene ID" value="EJB05_18658"/>
</dbReference>
<organism evidence="2 3">
    <name type="scientific">Eragrostis curvula</name>
    <name type="common">weeping love grass</name>
    <dbReference type="NCBI Taxonomy" id="38414"/>
    <lineage>
        <taxon>Eukaryota</taxon>
        <taxon>Viridiplantae</taxon>
        <taxon>Streptophyta</taxon>
        <taxon>Embryophyta</taxon>
        <taxon>Tracheophyta</taxon>
        <taxon>Spermatophyta</taxon>
        <taxon>Magnoliopsida</taxon>
        <taxon>Liliopsida</taxon>
        <taxon>Poales</taxon>
        <taxon>Poaceae</taxon>
        <taxon>PACMAD clade</taxon>
        <taxon>Chloridoideae</taxon>
        <taxon>Eragrostideae</taxon>
        <taxon>Eragrostidinae</taxon>
        <taxon>Eragrostis</taxon>
    </lineage>
</organism>
<feature type="non-terminal residue" evidence="2">
    <location>
        <position position="1"/>
    </location>
</feature>
<proteinExistence type="predicted"/>
<protein>
    <submittedName>
        <fullName evidence="2">Uncharacterized protein</fullName>
    </submittedName>
</protein>
<name>A0A5J9VKQ6_9POAL</name>
<reference evidence="2 3" key="1">
    <citation type="journal article" date="2019" name="Sci. Rep.">
        <title>A high-quality genome of Eragrostis curvula grass provides insights into Poaceae evolution and supports new strategies to enhance forage quality.</title>
        <authorList>
            <person name="Carballo J."/>
            <person name="Santos B.A.C.M."/>
            <person name="Zappacosta D."/>
            <person name="Garbus I."/>
            <person name="Selva J.P."/>
            <person name="Gallo C.A."/>
            <person name="Diaz A."/>
            <person name="Albertini E."/>
            <person name="Caccamo M."/>
            <person name="Echenique V."/>
        </authorList>
    </citation>
    <scope>NUCLEOTIDE SEQUENCE [LARGE SCALE GENOMIC DNA]</scope>
    <source>
        <strain evidence="3">cv. Victoria</strain>
        <tissue evidence="2">Leaf</tissue>
    </source>
</reference>
<accession>A0A5J9VKQ6</accession>
<keyword evidence="3" id="KW-1185">Reference proteome</keyword>
<sequence>QPSQSNQRHRPPPPYLPSSRAASAVIRAEIPLRLCPHAPHPHPPRTSRPDLLALPPHPPAAASSLPGVSPPCSSQPRSGQRRRPPERVDLPLALLPVVQSRACASRPECHRNRPPSPSQLCRPAAPSSLSALLTAGTRAAIREVQPKLAIYAVFFRAIRSSSKSTAGKHLKELCSLILSRRWIRRYVLHSHSPFSTVLSNATPPDSSMQDGVLSSYDGDFPTDFSSSSTRSVRRRLSIRSDGYLQGCVSFALETSRMKLDCTSADDMLDRVLAGCVDDFLMDFKSVRSFCASAIVCSLQW</sequence>
<evidence type="ECO:0000256" key="1">
    <source>
        <dbReference type="SAM" id="MobiDB-lite"/>
    </source>
</evidence>
<evidence type="ECO:0000313" key="2">
    <source>
        <dbReference type="EMBL" id="TVU36713.1"/>
    </source>
</evidence>
<dbReference type="Proteomes" id="UP000324897">
    <property type="component" value="Unassembled WGS sequence"/>
</dbReference>
<dbReference type="AlphaFoldDB" id="A0A5J9VKQ6"/>
<feature type="compositionally biased region" description="Low complexity" evidence="1">
    <location>
        <begin position="49"/>
        <end position="78"/>
    </location>
</feature>
<feature type="region of interest" description="Disordered" evidence="1">
    <location>
        <begin position="1"/>
        <end position="90"/>
    </location>
</feature>
<gene>
    <name evidence="2" type="ORF">EJB05_18658</name>
</gene>